<name>A0A9K3DF03_HELAN</name>
<evidence type="ECO:0000313" key="2">
    <source>
        <dbReference type="Proteomes" id="UP000215914"/>
    </source>
</evidence>
<gene>
    <name evidence="1" type="ORF">HanXRQr2_Chr17g0781781</name>
</gene>
<dbReference type="Proteomes" id="UP000215914">
    <property type="component" value="Unassembled WGS sequence"/>
</dbReference>
<accession>A0A9K3DF03</accession>
<organism evidence="1 2">
    <name type="scientific">Helianthus annuus</name>
    <name type="common">Common sunflower</name>
    <dbReference type="NCBI Taxonomy" id="4232"/>
    <lineage>
        <taxon>Eukaryota</taxon>
        <taxon>Viridiplantae</taxon>
        <taxon>Streptophyta</taxon>
        <taxon>Embryophyta</taxon>
        <taxon>Tracheophyta</taxon>
        <taxon>Spermatophyta</taxon>
        <taxon>Magnoliopsida</taxon>
        <taxon>eudicotyledons</taxon>
        <taxon>Gunneridae</taxon>
        <taxon>Pentapetalae</taxon>
        <taxon>asterids</taxon>
        <taxon>campanulids</taxon>
        <taxon>Asterales</taxon>
        <taxon>Asteraceae</taxon>
        <taxon>Asteroideae</taxon>
        <taxon>Heliantheae alliance</taxon>
        <taxon>Heliantheae</taxon>
        <taxon>Helianthus</taxon>
    </lineage>
</organism>
<reference evidence="1" key="1">
    <citation type="journal article" date="2017" name="Nature">
        <title>The sunflower genome provides insights into oil metabolism, flowering and Asterid evolution.</title>
        <authorList>
            <person name="Badouin H."/>
            <person name="Gouzy J."/>
            <person name="Grassa C.J."/>
            <person name="Murat F."/>
            <person name="Staton S.E."/>
            <person name="Cottret L."/>
            <person name="Lelandais-Briere C."/>
            <person name="Owens G.L."/>
            <person name="Carrere S."/>
            <person name="Mayjonade B."/>
            <person name="Legrand L."/>
            <person name="Gill N."/>
            <person name="Kane N.C."/>
            <person name="Bowers J.E."/>
            <person name="Hubner S."/>
            <person name="Bellec A."/>
            <person name="Berard A."/>
            <person name="Berges H."/>
            <person name="Blanchet N."/>
            <person name="Boniface M.C."/>
            <person name="Brunel D."/>
            <person name="Catrice O."/>
            <person name="Chaidir N."/>
            <person name="Claudel C."/>
            <person name="Donnadieu C."/>
            <person name="Faraut T."/>
            <person name="Fievet G."/>
            <person name="Helmstetter N."/>
            <person name="King M."/>
            <person name="Knapp S.J."/>
            <person name="Lai Z."/>
            <person name="Le Paslier M.C."/>
            <person name="Lippi Y."/>
            <person name="Lorenzon L."/>
            <person name="Mandel J.R."/>
            <person name="Marage G."/>
            <person name="Marchand G."/>
            <person name="Marquand E."/>
            <person name="Bret-Mestries E."/>
            <person name="Morien E."/>
            <person name="Nambeesan S."/>
            <person name="Nguyen T."/>
            <person name="Pegot-Espagnet P."/>
            <person name="Pouilly N."/>
            <person name="Raftis F."/>
            <person name="Sallet E."/>
            <person name="Schiex T."/>
            <person name="Thomas J."/>
            <person name="Vandecasteele C."/>
            <person name="Vares D."/>
            <person name="Vear F."/>
            <person name="Vautrin S."/>
            <person name="Crespi M."/>
            <person name="Mangin B."/>
            <person name="Burke J.M."/>
            <person name="Salse J."/>
            <person name="Munos S."/>
            <person name="Vincourt P."/>
            <person name="Rieseberg L.H."/>
            <person name="Langlade N.B."/>
        </authorList>
    </citation>
    <scope>NUCLEOTIDE SEQUENCE</scope>
    <source>
        <tissue evidence="1">Leaves</tissue>
    </source>
</reference>
<dbReference type="AlphaFoldDB" id="A0A9K3DF03"/>
<dbReference type="Gramene" id="mRNA:HanXRQr2_Chr17g0781781">
    <property type="protein sequence ID" value="CDS:HanXRQr2_Chr17g0781781.1"/>
    <property type="gene ID" value="HanXRQr2_Chr17g0781781"/>
</dbReference>
<proteinExistence type="predicted"/>
<protein>
    <submittedName>
        <fullName evidence="1">Uncharacterized protein</fullName>
    </submittedName>
</protein>
<sequence length="94" mass="10761">MPTFDWSPNQACDSSSKCWVVVTYEDHELSLFGCDILVENEKTKRLPEIAASMICVRTYRRFISDLDCYPESIVVVVTSHLILFLRARALSLCL</sequence>
<dbReference type="EMBL" id="MNCJ02000332">
    <property type="protein sequence ID" value="KAF5753588.1"/>
    <property type="molecule type" value="Genomic_DNA"/>
</dbReference>
<evidence type="ECO:0000313" key="1">
    <source>
        <dbReference type="EMBL" id="KAF5753588.1"/>
    </source>
</evidence>
<keyword evidence="2" id="KW-1185">Reference proteome</keyword>
<reference evidence="1" key="2">
    <citation type="submission" date="2020-06" db="EMBL/GenBank/DDBJ databases">
        <title>Helianthus annuus Genome sequencing and assembly Release 2.</title>
        <authorList>
            <person name="Gouzy J."/>
            <person name="Langlade N."/>
            <person name="Munos S."/>
        </authorList>
    </citation>
    <scope>NUCLEOTIDE SEQUENCE</scope>
    <source>
        <tissue evidence="1">Leaves</tissue>
    </source>
</reference>
<comment type="caution">
    <text evidence="1">The sequence shown here is derived from an EMBL/GenBank/DDBJ whole genome shotgun (WGS) entry which is preliminary data.</text>
</comment>